<dbReference type="RefSeq" id="WP_146925657.1">
    <property type="nucleotide sequence ID" value="NZ_BJUB01000002.1"/>
</dbReference>
<keyword evidence="3" id="KW-1185">Reference proteome</keyword>
<evidence type="ECO:0000313" key="3">
    <source>
        <dbReference type="Proteomes" id="UP000321118"/>
    </source>
</evidence>
<sequence>MPERVPDRFVWAMEVMRIAPTDRVLEVGCGHGIAAALVCERLDGGRLLALDRSATMTETAGRRNRRSVEAGVAELRTTTLAAAELEAASFDVVFAVNVSLFWTPPADGLAVVSRALAPGGRLYVFHQGPVPQKDEQVVEAATALLTGAGWTVHETLRADTAPVGSVCVVAGR</sequence>
<dbReference type="SUPFAM" id="SSF53335">
    <property type="entry name" value="S-adenosyl-L-methionine-dependent methyltransferases"/>
    <property type="match status" value="1"/>
</dbReference>
<evidence type="ECO:0000259" key="1">
    <source>
        <dbReference type="Pfam" id="PF08242"/>
    </source>
</evidence>
<protein>
    <recommendedName>
        <fullName evidence="1">Methyltransferase type 12 domain-containing protein</fullName>
    </recommendedName>
</protein>
<reference evidence="2 3" key="1">
    <citation type="submission" date="2019-07" db="EMBL/GenBank/DDBJ databases">
        <title>Whole genome shotgun sequence of Cellulomonas xylanilytica NBRC 101102.</title>
        <authorList>
            <person name="Hosoyama A."/>
            <person name="Uohara A."/>
            <person name="Ohji S."/>
            <person name="Ichikawa N."/>
        </authorList>
    </citation>
    <scope>NUCLEOTIDE SEQUENCE [LARGE SCALE GENOMIC DNA]</scope>
    <source>
        <strain evidence="2 3">NBRC 101102</strain>
    </source>
</reference>
<dbReference type="AlphaFoldDB" id="A0A510UZX9"/>
<accession>A0A510UZX9</accession>
<dbReference type="OrthoDB" id="4571118at2"/>
<dbReference type="Gene3D" id="3.40.50.150">
    <property type="entry name" value="Vaccinia Virus protein VP39"/>
    <property type="match status" value="1"/>
</dbReference>
<dbReference type="PANTHER" id="PTHR43861:SF1">
    <property type="entry name" value="TRANS-ACONITATE 2-METHYLTRANSFERASE"/>
    <property type="match status" value="1"/>
</dbReference>
<comment type="caution">
    <text evidence="2">The sequence shown here is derived from an EMBL/GenBank/DDBJ whole genome shotgun (WGS) entry which is preliminary data.</text>
</comment>
<name>A0A510UZX9_9CELL</name>
<dbReference type="PANTHER" id="PTHR43861">
    <property type="entry name" value="TRANS-ACONITATE 2-METHYLTRANSFERASE-RELATED"/>
    <property type="match status" value="1"/>
</dbReference>
<gene>
    <name evidence="2" type="ORF">CXY01_06690</name>
</gene>
<dbReference type="InterPro" id="IPR013217">
    <property type="entry name" value="Methyltransf_12"/>
</dbReference>
<feature type="domain" description="Methyltransferase type 12" evidence="1">
    <location>
        <begin position="25"/>
        <end position="122"/>
    </location>
</feature>
<dbReference type="Proteomes" id="UP000321118">
    <property type="component" value="Unassembled WGS sequence"/>
</dbReference>
<dbReference type="EMBL" id="BJUB01000002">
    <property type="protein sequence ID" value="GEK20149.1"/>
    <property type="molecule type" value="Genomic_DNA"/>
</dbReference>
<dbReference type="InterPro" id="IPR029063">
    <property type="entry name" value="SAM-dependent_MTases_sf"/>
</dbReference>
<dbReference type="CDD" id="cd02440">
    <property type="entry name" value="AdoMet_MTases"/>
    <property type="match status" value="1"/>
</dbReference>
<evidence type="ECO:0000313" key="2">
    <source>
        <dbReference type="EMBL" id="GEK20149.1"/>
    </source>
</evidence>
<dbReference type="Pfam" id="PF08242">
    <property type="entry name" value="Methyltransf_12"/>
    <property type="match status" value="1"/>
</dbReference>
<organism evidence="2 3">
    <name type="scientific">Cellulomonas xylanilytica</name>
    <dbReference type="NCBI Taxonomy" id="233583"/>
    <lineage>
        <taxon>Bacteria</taxon>
        <taxon>Bacillati</taxon>
        <taxon>Actinomycetota</taxon>
        <taxon>Actinomycetes</taxon>
        <taxon>Micrococcales</taxon>
        <taxon>Cellulomonadaceae</taxon>
        <taxon>Cellulomonas</taxon>
    </lineage>
</organism>
<proteinExistence type="predicted"/>